<feature type="compositionally biased region" description="Pro residues" evidence="1">
    <location>
        <begin position="128"/>
        <end position="142"/>
    </location>
</feature>
<evidence type="ECO:0000256" key="1">
    <source>
        <dbReference type="SAM" id="MobiDB-lite"/>
    </source>
</evidence>
<keyword evidence="4" id="KW-1185">Reference proteome</keyword>
<feature type="compositionally biased region" description="Low complexity" evidence="1">
    <location>
        <begin position="114"/>
        <end position="127"/>
    </location>
</feature>
<dbReference type="EMBL" id="CP020442">
    <property type="protein sequence ID" value="ARC36367.1"/>
    <property type="molecule type" value="Genomic_DNA"/>
</dbReference>
<dbReference type="KEGG" id="pye:A6J80_08190"/>
<keyword evidence="2" id="KW-0812">Transmembrane</keyword>
<organism evidence="3 4">
    <name type="scientific">Paracoccus yeei</name>
    <dbReference type="NCBI Taxonomy" id="147645"/>
    <lineage>
        <taxon>Bacteria</taxon>
        <taxon>Pseudomonadati</taxon>
        <taxon>Pseudomonadota</taxon>
        <taxon>Alphaproteobacteria</taxon>
        <taxon>Rhodobacterales</taxon>
        <taxon>Paracoccaceae</taxon>
        <taxon>Paracoccus</taxon>
    </lineage>
</organism>
<dbReference type="eggNOG" id="ENOG502Z84M">
    <property type="taxonomic scope" value="Bacteria"/>
</dbReference>
<feature type="transmembrane region" description="Helical" evidence="2">
    <location>
        <begin position="54"/>
        <end position="75"/>
    </location>
</feature>
<feature type="compositionally biased region" description="Low complexity" evidence="1">
    <location>
        <begin position="143"/>
        <end position="155"/>
    </location>
</feature>
<dbReference type="STRING" id="147645.A6J80_08190"/>
<proteinExistence type="predicted"/>
<dbReference type="RefSeq" id="WP_080621097.1">
    <property type="nucleotide sequence ID" value="NZ_CAWMZI010000001.1"/>
</dbReference>
<sequence length="334" mass="35148">MNGLQSLSRLAAGQGRDRLVTLGAAASLVWLALVAILAWAGGGEATAEAAGPSLGGWLLRALGVVLPLALIWFAVWSARSLALLRAEAEELRALLGQMRTSEPGDEPLPEMRTQPLAQSHSQAHSQPQPRPVPRPAAVPPRRPAAQPLAAQAPRPAETPPAPELTAAEVFMALNFPDGPDDHEAIRCLRLALSHPELARLIRAAQDVVTLLASRGIYMDDIQVPETDPALWRAFVQGARGEAVAGLAVVDDAQALAGAAEMMRADAVFRDVAQHFMRHFDRLLGQRAETDGDTVLAVLAETRSGRAFTLLGQITGVLGTPGPAPEAGGDQPAAS</sequence>
<accession>A0A1V0GR80</accession>
<evidence type="ECO:0000313" key="4">
    <source>
        <dbReference type="Proteomes" id="UP000191257"/>
    </source>
</evidence>
<dbReference type="AlphaFoldDB" id="A0A1V0GR80"/>
<protein>
    <submittedName>
        <fullName evidence="3">Uncharacterized protein</fullName>
    </submittedName>
</protein>
<gene>
    <name evidence="3" type="ORF">A6J80_08190</name>
</gene>
<keyword evidence="2" id="KW-1133">Transmembrane helix</keyword>
<feature type="transmembrane region" description="Helical" evidence="2">
    <location>
        <begin position="20"/>
        <end position="42"/>
    </location>
</feature>
<evidence type="ECO:0000256" key="2">
    <source>
        <dbReference type="SAM" id="Phobius"/>
    </source>
</evidence>
<reference evidence="3" key="1">
    <citation type="submission" date="2017-12" db="EMBL/GenBank/DDBJ databases">
        <title>FDA dAtabase for Regulatory Grade micrObial Sequences (FDA-ARGOS): Supporting development and validation of Infectious Disease Dx tests.</title>
        <authorList>
            <person name="Campos J."/>
            <person name="Goldberg B."/>
            <person name="Tallon L."/>
            <person name="Sadzewicz L."/>
            <person name="Sengamalay N."/>
            <person name="Ott S."/>
            <person name="Godinez A."/>
            <person name="Nagaraj S."/>
            <person name="Vyas G."/>
            <person name="Aluvathingal J."/>
            <person name="Nadendla S."/>
            <person name="Geyer C."/>
            <person name="Nandy P."/>
            <person name="Hobson J."/>
            <person name="Sichtig H."/>
        </authorList>
    </citation>
    <scope>NUCLEOTIDE SEQUENCE</scope>
    <source>
        <strain evidence="3">FDAARGOS_252</strain>
    </source>
</reference>
<keyword evidence="2" id="KW-0472">Membrane</keyword>
<evidence type="ECO:0000313" key="3">
    <source>
        <dbReference type="EMBL" id="ARC36367.1"/>
    </source>
</evidence>
<dbReference type="Proteomes" id="UP000191257">
    <property type="component" value="Chromosome"/>
</dbReference>
<feature type="region of interest" description="Disordered" evidence="1">
    <location>
        <begin position="99"/>
        <end position="161"/>
    </location>
</feature>
<name>A0A1V0GR80_9RHOB</name>